<dbReference type="PANTHER" id="PTHR31423">
    <property type="entry name" value="YBAK DOMAIN-CONTAINING PROTEIN"/>
    <property type="match status" value="1"/>
</dbReference>
<name>A0A1Y4SWJ5_9FIRM</name>
<dbReference type="OrthoDB" id="9798587at2"/>
<dbReference type="PANTHER" id="PTHR31423:SF3">
    <property type="entry name" value="PROLYL-TRNA SYNTHETASE ASSOCIATED DOMAIN-CONTAINING PROTEIN 1-RELATED"/>
    <property type="match status" value="1"/>
</dbReference>
<gene>
    <name evidence="3" type="ORF">B5E75_07410</name>
</gene>
<organism evidence="3 4">
    <name type="scientific">Massilimicrobiota timonensis</name>
    <dbReference type="NCBI Taxonomy" id="1776392"/>
    <lineage>
        <taxon>Bacteria</taxon>
        <taxon>Bacillati</taxon>
        <taxon>Bacillota</taxon>
        <taxon>Erysipelotrichia</taxon>
        <taxon>Erysipelotrichales</taxon>
        <taxon>Erysipelotrichaceae</taxon>
        <taxon>Massilimicrobiota</taxon>
    </lineage>
</organism>
<evidence type="ECO:0000313" key="3">
    <source>
        <dbReference type="EMBL" id="OUQ34299.1"/>
    </source>
</evidence>
<evidence type="ECO:0000256" key="1">
    <source>
        <dbReference type="ARBA" id="ARBA00010201"/>
    </source>
</evidence>
<proteinExistence type="inferred from homology"/>
<evidence type="ECO:0000259" key="2">
    <source>
        <dbReference type="Pfam" id="PF04073"/>
    </source>
</evidence>
<evidence type="ECO:0000313" key="4">
    <source>
        <dbReference type="Proteomes" id="UP000195305"/>
    </source>
</evidence>
<sequence>MVLMKGRPIDIENRLKKEIKVYDLLDSLSIEYMRVDHESAMTMEDCVKIEEELDAAICKNLFLVNSNKSQYYLLMLLGHKKFKTKDISKQIHSSRLSFASDDKMLEYLDITPGSVSVIGLINDTDCHVQLIVDEDILKEEYIGFHPCINTTSMKIKTKDLFEKVLPSIKHDYYIIQC</sequence>
<dbReference type="SUPFAM" id="SSF55826">
    <property type="entry name" value="YbaK/ProRS associated domain"/>
    <property type="match status" value="1"/>
</dbReference>
<dbReference type="Gene3D" id="3.90.960.10">
    <property type="entry name" value="YbaK/aminoacyl-tRNA synthetase-associated domain"/>
    <property type="match status" value="1"/>
</dbReference>
<accession>A0A1Y4SWJ5</accession>
<dbReference type="Proteomes" id="UP000195305">
    <property type="component" value="Unassembled WGS sequence"/>
</dbReference>
<comment type="similarity">
    <text evidence="1">Belongs to the PRORSD1 family.</text>
</comment>
<dbReference type="InterPro" id="IPR007214">
    <property type="entry name" value="YbaK/aa-tRNA-synth-assoc-dom"/>
</dbReference>
<keyword evidence="4" id="KW-1185">Reference proteome</keyword>
<dbReference type="EMBL" id="NFLJ01000018">
    <property type="protein sequence ID" value="OUQ34299.1"/>
    <property type="molecule type" value="Genomic_DNA"/>
</dbReference>
<feature type="domain" description="YbaK/aminoacyl-tRNA synthetase-associated" evidence="2">
    <location>
        <begin position="37"/>
        <end position="161"/>
    </location>
</feature>
<dbReference type="InterPro" id="IPR036754">
    <property type="entry name" value="YbaK/aa-tRNA-synt-asso_dom_sf"/>
</dbReference>
<dbReference type="AlphaFoldDB" id="A0A1Y4SWJ5"/>
<protein>
    <submittedName>
        <fullName evidence="3">Prolyl-tRNA editing protein</fullName>
    </submittedName>
</protein>
<comment type="caution">
    <text evidence="3">The sequence shown here is derived from an EMBL/GenBank/DDBJ whole genome shotgun (WGS) entry which is preliminary data.</text>
</comment>
<dbReference type="Pfam" id="PF04073">
    <property type="entry name" value="tRNA_edit"/>
    <property type="match status" value="1"/>
</dbReference>
<dbReference type="GO" id="GO:0002161">
    <property type="term" value="F:aminoacyl-tRNA deacylase activity"/>
    <property type="evidence" value="ECO:0007669"/>
    <property type="project" value="InterPro"/>
</dbReference>
<dbReference type="InterPro" id="IPR040285">
    <property type="entry name" value="ProX/PRXD1"/>
</dbReference>
<reference evidence="3 4" key="1">
    <citation type="journal article" date="2018" name="BMC Genomics">
        <title>Whole genome sequencing and function prediction of 133 gut anaerobes isolated from chicken caecum in pure cultures.</title>
        <authorList>
            <person name="Medvecky M."/>
            <person name="Cejkova D."/>
            <person name="Polansky O."/>
            <person name="Karasova D."/>
            <person name="Kubasova T."/>
            <person name="Cizek A."/>
            <person name="Rychlik I."/>
        </authorList>
    </citation>
    <scope>NUCLEOTIDE SEQUENCE [LARGE SCALE GENOMIC DNA]</scope>
    <source>
        <strain evidence="3 4">An13</strain>
    </source>
</reference>
<dbReference type="CDD" id="cd04335">
    <property type="entry name" value="PrdX_deacylase"/>
    <property type="match status" value="1"/>
</dbReference>
<dbReference type="RefSeq" id="WP_087358121.1">
    <property type="nucleotide sequence ID" value="NZ_NFLJ01000018.1"/>
</dbReference>